<protein>
    <submittedName>
        <fullName evidence="2">Uncharacterized protein</fullName>
    </submittedName>
</protein>
<sequence length="442" mass="47168">MDSTAAQHQLFRANAVIQRLRASLQKTKLASSHHHLQSRLLMIETQELTRRQEVEKAILQREVDKLRQDLMSSSRSVTDDAADGPVQQHYSIMADYEANSTADKYRRRLVRAKRRLRDALKMVEEKEDEIDRLKGQPGARGRADQQRQSGSSSHHQSRPRRRGGGRSRDKNEEGALAALGILASQVLSQQQLDESESHEGSTVGSVAGSLPASPVRGADAAGRINAEMIVAPSISEAQRLRMSGHRLPARAPQHQHQQQDNEATDPADTDVETGDGETETEDNNDSSVGNAAAAVAAAVESEVAAGSKKASQSEDSATEPIVDGEDVANITEISEETGLSSTTTTTTTTAKAGPSTTPASSVTQPHFDPDITLDAPSSPPIAASGFQSINLPAKSPSAAAAAAVAAADPRKRRRNSSVSTVSSVSGEYGAEGLRKQKLEVAR</sequence>
<feature type="compositionally biased region" description="Acidic residues" evidence="1">
    <location>
        <begin position="262"/>
        <end position="284"/>
    </location>
</feature>
<feature type="compositionally biased region" description="Basic and acidic residues" evidence="1">
    <location>
        <begin position="125"/>
        <end position="134"/>
    </location>
</feature>
<organism evidence="2 3">
    <name type="scientific">Myxozyma melibiosi</name>
    <dbReference type="NCBI Taxonomy" id="54550"/>
    <lineage>
        <taxon>Eukaryota</taxon>
        <taxon>Fungi</taxon>
        <taxon>Dikarya</taxon>
        <taxon>Ascomycota</taxon>
        <taxon>Saccharomycotina</taxon>
        <taxon>Lipomycetes</taxon>
        <taxon>Lipomycetales</taxon>
        <taxon>Lipomycetaceae</taxon>
        <taxon>Myxozyma</taxon>
    </lineage>
</organism>
<feature type="compositionally biased region" description="Basic and acidic residues" evidence="1">
    <location>
        <begin position="432"/>
        <end position="442"/>
    </location>
</feature>
<evidence type="ECO:0000256" key="1">
    <source>
        <dbReference type="SAM" id="MobiDB-lite"/>
    </source>
</evidence>
<feature type="compositionally biased region" description="Low complexity" evidence="1">
    <location>
        <begin position="330"/>
        <end position="361"/>
    </location>
</feature>
<dbReference type="Proteomes" id="UP001498771">
    <property type="component" value="Unassembled WGS sequence"/>
</dbReference>
<evidence type="ECO:0000313" key="2">
    <source>
        <dbReference type="EMBL" id="KAK7203746.1"/>
    </source>
</evidence>
<feature type="compositionally biased region" description="Low complexity" evidence="1">
    <location>
        <begin position="416"/>
        <end position="425"/>
    </location>
</feature>
<dbReference type="RefSeq" id="XP_064766779.1">
    <property type="nucleotide sequence ID" value="XM_064915239.1"/>
</dbReference>
<gene>
    <name evidence="2" type="ORF">BZA70DRAFT_58819</name>
</gene>
<accession>A0ABR1F1P1</accession>
<proteinExistence type="predicted"/>
<feature type="compositionally biased region" description="Low complexity" evidence="1">
    <location>
        <begin position="285"/>
        <end position="307"/>
    </location>
</feature>
<reference evidence="2 3" key="1">
    <citation type="submission" date="2024-03" db="EMBL/GenBank/DDBJ databases">
        <title>Genome-scale model development and genomic sequencing of the oleaginous clade Lipomyces.</title>
        <authorList>
            <consortium name="Lawrence Berkeley National Laboratory"/>
            <person name="Czajka J.J."/>
            <person name="Han Y."/>
            <person name="Kim J."/>
            <person name="Mondo S.J."/>
            <person name="Hofstad B.A."/>
            <person name="Robles A."/>
            <person name="Haridas S."/>
            <person name="Riley R."/>
            <person name="LaButti K."/>
            <person name="Pangilinan J."/>
            <person name="Andreopoulos W."/>
            <person name="Lipzen A."/>
            <person name="Yan J."/>
            <person name="Wang M."/>
            <person name="Ng V."/>
            <person name="Grigoriev I.V."/>
            <person name="Spatafora J.W."/>
            <person name="Magnuson J.K."/>
            <person name="Baker S.E."/>
            <person name="Pomraning K.R."/>
        </authorList>
    </citation>
    <scope>NUCLEOTIDE SEQUENCE [LARGE SCALE GENOMIC DNA]</scope>
    <source>
        <strain evidence="2 3">Phaff 52-87</strain>
    </source>
</reference>
<feature type="region of interest" description="Disordered" evidence="1">
    <location>
        <begin position="125"/>
        <end position="170"/>
    </location>
</feature>
<dbReference type="GeneID" id="90040751"/>
<dbReference type="EMBL" id="JBBJBU010000010">
    <property type="protein sequence ID" value="KAK7203746.1"/>
    <property type="molecule type" value="Genomic_DNA"/>
</dbReference>
<feature type="region of interest" description="Disordered" evidence="1">
    <location>
        <begin position="188"/>
        <end position="217"/>
    </location>
</feature>
<feature type="compositionally biased region" description="Basic residues" evidence="1">
    <location>
        <begin position="155"/>
        <end position="165"/>
    </location>
</feature>
<feature type="region of interest" description="Disordered" evidence="1">
    <location>
        <begin position="246"/>
        <end position="384"/>
    </location>
</feature>
<comment type="caution">
    <text evidence="2">The sequence shown here is derived from an EMBL/GenBank/DDBJ whole genome shotgun (WGS) entry which is preliminary data.</text>
</comment>
<feature type="region of interest" description="Disordered" evidence="1">
    <location>
        <begin position="405"/>
        <end position="442"/>
    </location>
</feature>
<evidence type="ECO:0000313" key="3">
    <source>
        <dbReference type="Proteomes" id="UP001498771"/>
    </source>
</evidence>
<keyword evidence="3" id="KW-1185">Reference proteome</keyword>
<name>A0ABR1F1P1_9ASCO</name>